<evidence type="ECO:0000256" key="1">
    <source>
        <dbReference type="SAM" id="SignalP"/>
    </source>
</evidence>
<accession>A0ABN9WI91</accession>
<feature type="chain" id="PRO_5046655699" evidence="1">
    <location>
        <begin position="26"/>
        <end position="208"/>
    </location>
</feature>
<organism evidence="2 3">
    <name type="scientific">Prorocentrum cordatum</name>
    <dbReference type="NCBI Taxonomy" id="2364126"/>
    <lineage>
        <taxon>Eukaryota</taxon>
        <taxon>Sar</taxon>
        <taxon>Alveolata</taxon>
        <taxon>Dinophyceae</taxon>
        <taxon>Prorocentrales</taxon>
        <taxon>Prorocentraceae</taxon>
        <taxon>Prorocentrum</taxon>
    </lineage>
</organism>
<keyword evidence="1" id="KW-0732">Signal</keyword>
<feature type="signal peptide" evidence="1">
    <location>
        <begin position="1"/>
        <end position="25"/>
    </location>
</feature>
<sequence>GMFLEIPLTWPVVAALSWRVTLVRMELPPSGSSGELPKKVAMEVMTVVLNTTARVPGWCATRLSSPLVALKEFLPMFVVVQALEVWLSPVSVHPHLMLGSMLGPPTNTTSIVVAVVQCNVAQVPRLAVANITMLLGSLLGACGADEQISLDVGAAPIATLARGDGLHDPFDEQRVTGGRRRLLVIQRHFVQTGGTERLGGKPFEVWVQ</sequence>
<feature type="non-terminal residue" evidence="2">
    <location>
        <position position="1"/>
    </location>
</feature>
<evidence type="ECO:0000313" key="3">
    <source>
        <dbReference type="Proteomes" id="UP001189429"/>
    </source>
</evidence>
<gene>
    <name evidence="2" type="ORF">PCOR1329_LOCUS67605</name>
</gene>
<comment type="caution">
    <text evidence="2">The sequence shown here is derived from an EMBL/GenBank/DDBJ whole genome shotgun (WGS) entry which is preliminary data.</text>
</comment>
<feature type="non-terminal residue" evidence="2">
    <location>
        <position position="208"/>
    </location>
</feature>
<proteinExistence type="predicted"/>
<protein>
    <submittedName>
        <fullName evidence="2">Uncharacterized protein</fullName>
    </submittedName>
</protein>
<name>A0ABN9WI91_9DINO</name>
<dbReference type="Proteomes" id="UP001189429">
    <property type="component" value="Unassembled WGS sequence"/>
</dbReference>
<reference evidence="2" key="1">
    <citation type="submission" date="2023-10" db="EMBL/GenBank/DDBJ databases">
        <authorList>
            <person name="Chen Y."/>
            <person name="Shah S."/>
            <person name="Dougan E. K."/>
            <person name="Thang M."/>
            <person name="Chan C."/>
        </authorList>
    </citation>
    <scope>NUCLEOTIDE SEQUENCE [LARGE SCALE GENOMIC DNA]</scope>
</reference>
<dbReference type="EMBL" id="CAUYUJ010018770">
    <property type="protein sequence ID" value="CAK0886195.1"/>
    <property type="molecule type" value="Genomic_DNA"/>
</dbReference>
<evidence type="ECO:0000313" key="2">
    <source>
        <dbReference type="EMBL" id="CAK0886195.1"/>
    </source>
</evidence>
<keyword evidence="3" id="KW-1185">Reference proteome</keyword>